<evidence type="ECO:0000313" key="2">
    <source>
        <dbReference type="Proteomes" id="UP000737018"/>
    </source>
</evidence>
<dbReference type="Gene3D" id="3.60.10.10">
    <property type="entry name" value="Endonuclease/exonuclease/phosphatase"/>
    <property type="match status" value="1"/>
</dbReference>
<protein>
    <submittedName>
        <fullName evidence="1">Uncharacterized protein</fullName>
    </submittedName>
</protein>
<reference evidence="1" key="1">
    <citation type="submission" date="2020-03" db="EMBL/GenBank/DDBJ databases">
        <title>Castanea mollissima Vanexum genome sequencing.</title>
        <authorList>
            <person name="Staton M."/>
        </authorList>
    </citation>
    <scope>NUCLEOTIDE SEQUENCE</scope>
    <source>
        <tissue evidence="1">Leaf</tissue>
    </source>
</reference>
<organism evidence="1 2">
    <name type="scientific">Castanea mollissima</name>
    <name type="common">Chinese chestnut</name>
    <dbReference type="NCBI Taxonomy" id="60419"/>
    <lineage>
        <taxon>Eukaryota</taxon>
        <taxon>Viridiplantae</taxon>
        <taxon>Streptophyta</taxon>
        <taxon>Embryophyta</taxon>
        <taxon>Tracheophyta</taxon>
        <taxon>Spermatophyta</taxon>
        <taxon>Magnoliopsida</taxon>
        <taxon>eudicotyledons</taxon>
        <taxon>Gunneridae</taxon>
        <taxon>Pentapetalae</taxon>
        <taxon>rosids</taxon>
        <taxon>fabids</taxon>
        <taxon>Fagales</taxon>
        <taxon>Fagaceae</taxon>
        <taxon>Castanea</taxon>
    </lineage>
</organism>
<gene>
    <name evidence="1" type="ORF">CMV_027961</name>
</gene>
<name>A0A8J4QEI0_9ROSI</name>
<comment type="caution">
    <text evidence="1">The sequence shown here is derived from an EMBL/GenBank/DDBJ whole genome shotgun (WGS) entry which is preliminary data.</text>
</comment>
<keyword evidence="2" id="KW-1185">Reference proteome</keyword>
<accession>A0A8J4QEI0</accession>
<dbReference type="EMBL" id="JRKL02011537">
    <property type="protein sequence ID" value="KAF3945684.1"/>
    <property type="molecule type" value="Genomic_DNA"/>
</dbReference>
<sequence>MSQLECDRILRFGKGIKQVSYKRADIRLSDHRPNLSRGLQIIVASCKVVSCLIIGFQDAINQHHQCLTIAYKK</sequence>
<dbReference type="AlphaFoldDB" id="A0A8J4QEI0"/>
<evidence type="ECO:0000313" key="1">
    <source>
        <dbReference type="EMBL" id="KAF3945684.1"/>
    </source>
</evidence>
<dbReference type="InterPro" id="IPR036691">
    <property type="entry name" value="Endo/exonu/phosph_ase_sf"/>
</dbReference>
<dbReference type="OrthoDB" id="10599270at2759"/>
<dbReference type="Proteomes" id="UP000737018">
    <property type="component" value="Unassembled WGS sequence"/>
</dbReference>
<proteinExistence type="predicted"/>